<evidence type="ECO:0000256" key="1">
    <source>
        <dbReference type="SAM" id="Coils"/>
    </source>
</evidence>
<accession>A0ABU3B8Z5</accession>
<evidence type="ECO:0000313" key="4">
    <source>
        <dbReference type="Proteomes" id="UP001259982"/>
    </source>
</evidence>
<keyword evidence="1" id="KW-0175">Coiled coil</keyword>
<evidence type="ECO:0000256" key="2">
    <source>
        <dbReference type="SAM" id="MobiDB-lite"/>
    </source>
</evidence>
<proteinExistence type="predicted"/>
<gene>
    <name evidence="3" type="ORF">RM531_08620</name>
</gene>
<feature type="coiled-coil region" evidence="1">
    <location>
        <begin position="117"/>
        <end position="144"/>
    </location>
</feature>
<feature type="region of interest" description="Disordered" evidence="2">
    <location>
        <begin position="1"/>
        <end position="64"/>
    </location>
</feature>
<feature type="region of interest" description="Disordered" evidence="2">
    <location>
        <begin position="223"/>
        <end position="258"/>
    </location>
</feature>
<keyword evidence="4" id="KW-1185">Reference proteome</keyword>
<dbReference type="RefSeq" id="WP_311658672.1">
    <property type="nucleotide sequence ID" value="NZ_JAVRHY010000006.1"/>
</dbReference>
<evidence type="ECO:0000313" key="3">
    <source>
        <dbReference type="EMBL" id="MDT0618540.1"/>
    </source>
</evidence>
<reference evidence="3 4" key="1">
    <citation type="submission" date="2023-09" db="EMBL/GenBank/DDBJ databases">
        <authorList>
            <person name="Rey-Velasco X."/>
        </authorList>
    </citation>
    <scope>NUCLEOTIDE SEQUENCE [LARGE SCALE GENOMIC DNA]</scope>
    <source>
        <strain evidence="3 4">P385</strain>
    </source>
</reference>
<name>A0ABU3B8Z5_9GAMM</name>
<feature type="compositionally biased region" description="Acidic residues" evidence="2">
    <location>
        <begin position="246"/>
        <end position="258"/>
    </location>
</feature>
<feature type="compositionally biased region" description="Low complexity" evidence="2">
    <location>
        <begin position="1"/>
        <end position="13"/>
    </location>
</feature>
<organism evidence="3 4">
    <name type="scientific">Spectribacter acetivorans</name>
    <dbReference type="NCBI Taxonomy" id="3075603"/>
    <lineage>
        <taxon>Bacteria</taxon>
        <taxon>Pseudomonadati</taxon>
        <taxon>Pseudomonadota</taxon>
        <taxon>Gammaproteobacteria</taxon>
        <taxon>Salinisphaerales</taxon>
        <taxon>Salinisphaeraceae</taxon>
        <taxon>Spectribacter</taxon>
    </lineage>
</organism>
<comment type="caution">
    <text evidence="3">The sequence shown here is derived from an EMBL/GenBank/DDBJ whole genome shotgun (WGS) entry which is preliminary data.</text>
</comment>
<dbReference type="EMBL" id="JAVRHY010000006">
    <property type="protein sequence ID" value="MDT0618540.1"/>
    <property type="molecule type" value="Genomic_DNA"/>
</dbReference>
<sequence length="258" mass="27957">MTEATTTDATQVPTTPPLTGANDTPSAEPPKKSAANGKASKTNGAAKTNGAVTPETSTHRGNSRAIMTKDITFGSTPAQKLFGRHNGVVSSNLYQLGVMLPIRTTIEVADRVEGVINEYLTKVEEDLQAQIDRMEELMASHNIQDTPTYTSSETYHCEITTPHQARFLRLISLLDRLVLFIDALWLEGVFNNKQRNSAIYDNNRRVARLAGRIRNLANSAKSVLNKGKDATPDDVDASARQSETASDNDDGDEAPASA</sequence>
<protein>
    <recommendedName>
        <fullName evidence="5">DUF1845 domain-containing protein</fullName>
    </recommendedName>
</protein>
<dbReference type="Proteomes" id="UP001259982">
    <property type="component" value="Unassembled WGS sequence"/>
</dbReference>
<feature type="compositionally biased region" description="Polar residues" evidence="2">
    <location>
        <begin position="39"/>
        <end position="60"/>
    </location>
</feature>
<evidence type="ECO:0008006" key="5">
    <source>
        <dbReference type="Google" id="ProtNLM"/>
    </source>
</evidence>